<feature type="transmembrane region" description="Helical" evidence="6">
    <location>
        <begin position="336"/>
        <end position="358"/>
    </location>
</feature>
<comment type="caution">
    <text evidence="8">The sequence shown here is derived from an EMBL/GenBank/DDBJ whole genome shotgun (WGS) entry which is preliminary data.</text>
</comment>
<dbReference type="EMBL" id="WJQU01000001">
    <property type="protein sequence ID" value="KAJ6646357.1"/>
    <property type="molecule type" value="Genomic_DNA"/>
</dbReference>
<evidence type="ECO:0000313" key="8">
    <source>
        <dbReference type="EMBL" id="KAJ6646357.1"/>
    </source>
</evidence>
<evidence type="ECO:0000256" key="1">
    <source>
        <dbReference type="ARBA" id="ARBA00004141"/>
    </source>
</evidence>
<dbReference type="Pfam" id="PF01694">
    <property type="entry name" value="Rhomboid"/>
    <property type="match status" value="1"/>
</dbReference>
<dbReference type="InterPro" id="IPR051739">
    <property type="entry name" value="Rhomboid_IM_Serine_Proteases"/>
</dbReference>
<evidence type="ECO:0000256" key="3">
    <source>
        <dbReference type="ARBA" id="ARBA00022692"/>
    </source>
</evidence>
<dbReference type="Proteomes" id="UP001151699">
    <property type="component" value="Chromosome A"/>
</dbReference>
<evidence type="ECO:0000256" key="5">
    <source>
        <dbReference type="ARBA" id="ARBA00023136"/>
    </source>
</evidence>
<reference evidence="8" key="1">
    <citation type="submission" date="2022-07" db="EMBL/GenBank/DDBJ databases">
        <authorList>
            <person name="Trinca V."/>
            <person name="Uliana J.V.C."/>
            <person name="Torres T.T."/>
            <person name="Ward R.J."/>
            <person name="Monesi N."/>
        </authorList>
    </citation>
    <scope>NUCLEOTIDE SEQUENCE</scope>
    <source>
        <strain evidence="8">HSMRA1968</strain>
        <tissue evidence="8">Whole embryos</tissue>
    </source>
</reference>
<comment type="subcellular location">
    <subcellularLocation>
        <location evidence="1">Membrane</location>
        <topology evidence="1">Multi-pass membrane protein</topology>
    </subcellularLocation>
</comment>
<evidence type="ECO:0000256" key="4">
    <source>
        <dbReference type="ARBA" id="ARBA00022989"/>
    </source>
</evidence>
<evidence type="ECO:0000313" key="9">
    <source>
        <dbReference type="Proteomes" id="UP001151699"/>
    </source>
</evidence>
<dbReference type="InterPro" id="IPR022764">
    <property type="entry name" value="Peptidase_S54_rhomboid_dom"/>
</dbReference>
<dbReference type="AlphaFoldDB" id="A0A9Q0S5P3"/>
<feature type="domain" description="Peptidase S54 rhomboid" evidence="7">
    <location>
        <begin position="242"/>
        <end position="354"/>
    </location>
</feature>
<evidence type="ECO:0000256" key="6">
    <source>
        <dbReference type="SAM" id="Phobius"/>
    </source>
</evidence>
<evidence type="ECO:0000256" key="2">
    <source>
        <dbReference type="ARBA" id="ARBA00009045"/>
    </source>
</evidence>
<evidence type="ECO:0000259" key="7">
    <source>
        <dbReference type="Pfam" id="PF01694"/>
    </source>
</evidence>
<dbReference type="GO" id="GO:0016020">
    <property type="term" value="C:membrane"/>
    <property type="evidence" value="ECO:0007669"/>
    <property type="project" value="UniProtKB-SubCell"/>
</dbReference>
<protein>
    <submittedName>
        <fullName evidence="8">Protein rhomboid</fullName>
    </submittedName>
</protein>
<feature type="transmembrane region" description="Helical" evidence="6">
    <location>
        <begin position="280"/>
        <end position="298"/>
    </location>
</feature>
<keyword evidence="3 6" id="KW-0812">Transmembrane</keyword>
<organism evidence="8 9">
    <name type="scientific">Pseudolycoriella hygida</name>
    <dbReference type="NCBI Taxonomy" id="35572"/>
    <lineage>
        <taxon>Eukaryota</taxon>
        <taxon>Metazoa</taxon>
        <taxon>Ecdysozoa</taxon>
        <taxon>Arthropoda</taxon>
        <taxon>Hexapoda</taxon>
        <taxon>Insecta</taxon>
        <taxon>Pterygota</taxon>
        <taxon>Neoptera</taxon>
        <taxon>Endopterygota</taxon>
        <taxon>Diptera</taxon>
        <taxon>Nematocera</taxon>
        <taxon>Sciaroidea</taxon>
        <taxon>Sciaridae</taxon>
        <taxon>Pseudolycoriella</taxon>
    </lineage>
</organism>
<keyword evidence="5 6" id="KW-0472">Membrane</keyword>
<dbReference type="OrthoDB" id="418595at2759"/>
<gene>
    <name evidence="8" type="primary">rho_2</name>
    <name evidence="8" type="ORF">Bhyg_01568</name>
</gene>
<feature type="non-terminal residue" evidence="8">
    <location>
        <position position="1"/>
    </location>
</feature>
<feature type="transmembrane region" description="Helical" evidence="6">
    <location>
        <begin position="250"/>
        <end position="274"/>
    </location>
</feature>
<dbReference type="PANTHER" id="PTHR45840:SF10">
    <property type="entry name" value="RHOMBOID PROTEASE"/>
    <property type="match status" value="1"/>
</dbReference>
<dbReference type="SUPFAM" id="SSF144091">
    <property type="entry name" value="Rhomboid-like"/>
    <property type="match status" value="1"/>
</dbReference>
<keyword evidence="4 6" id="KW-1133">Transmembrane helix</keyword>
<dbReference type="Gene3D" id="1.20.1540.10">
    <property type="entry name" value="Rhomboid-like"/>
    <property type="match status" value="1"/>
</dbReference>
<dbReference type="FunFam" id="1.20.1540.10:FF:000050">
    <property type="entry name" value="Rhomboid-like protein"/>
    <property type="match status" value="1"/>
</dbReference>
<keyword evidence="9" id="KW-1185">Reference proteome</keyword>
<sequence>MYKIDGLPQGSFLSSFLYCVYTPLQSRNIIHDDDIGVPYQAETFDELKDTLKRKHKFWPFALRMTVESPIFTRKLKILPKVPAESESQAWSVNEKNHNESSSEIILNASGYYELETFIQNNDNTNETDRLNRAVVKTSVNDVKVRRQTYSDGFGGIGVYKKFNDSSVNKNRKSFHLKQCCPWATPWILLTNSMLQVPNKSNPSQWMDCEHTDIPQPNGIIIIFCVGNDDVFEKLVYSPVRRKEIWRYFSYNFLHSDAVHLFINVFIQLLVAFPLETEQGHWKVFVVYFIGVISGGIGASVFQPDLLMVGASAGVYSLLISHISHISLNFGELSYRYFRIASVIVLCIGDIIFVINHCLTRGNSEPKIS</sequence>
<proteinExistence type="inferred from homology"/>
<name>A0A9Q0S5P3_9DIPT</name>
<accession>A0A9Q0S5P3</accession>
<dbReference type="GO" id="GO:0004252">
    <property type="term" value="F:serine-type endopeptidase activity"/>
    <property type="evidence" value="ECO:0007669"/>
    <property type="project" value="InterPro"/>
</dbReference>
<dbReference type="InterPro" id="IPR035952">
    <property type="entry name" value="Rhomboid-like_sf"/>
</dbReference>
<comment type="similarity">
    <text evidence="2">Belongs to the peptidase S54 family.</text>
</comment>
<dbReference type="PANTHER" id="PTHR45840">
    <property type="entry name" value="RHOMBOID-RELATED PROTEIN"/>
    <property type="match status" value="1"/>
</dbReference>